<organism evidence="4 5">
    <name type="scientific">Pyxidicoccus parkwayensis</name>
    <dbReference type="NCBI Taxonomy" id="2813578"/>
    <lineage>
        <taxon>Bacteria</taxon>
        <taxon>Pseudomonadati</taxon>
        <taxon>Myxococcota</taxon>
        <taxon>Myxococcia</taxon>
        <taxon>Myxococcales</taxon>
        <taxon>Cystobacterineae</taxon>
        <taxon>Myxococcaceae</taxon>
        <taxon>Pyxidicoccus</taxon>
    </lineage>
</organism>
<protein>
    <submittedName>
        <fullName evidence="4">GNAT family N-acetyltransferase</fullName>
    </submittedName>
</protein>
<dbReference type="Proteomes" id="UP000662747">
    <property type="component" value="Chromosome"/>
</dbReference>
<dbReference type="InterPro" id="IPR000182">
    <property type="entry name" value="GNAT_dom"/>
</dbReference>
<evidence type="ECO:0000256" key="2">
    <source>
        <dbReference type="ARBA" id="ARBA00023315"/>
    </source>
</evidence>
<reference evidence="4 5" key="1">
    <citation type="submission" date="2021-02" db="EMBL/GenBank/DDBJ databases">
        <title>De Novo genome assembly of isolated myxobacteria.</title>
        <authorList>
            <person name="Stevens D.C."/>
        </authorList>
    </citation>
    <scope>NUCLEOTIDE SEQUENCE [LARGE SCALE GENOMIC DNA]</scope>
    <source>
        <strain evidence="5">SCPEA02</strain>
    </source>
</reference>
<gene>
    <name evidence="4" type="ORF">JY651_01120</name>
</gene>
<proteinExistence type="predicted"/>
<keyword evidence="5" id="KW-1185">Reference proteome</keyword>
<evidence type="ECO:0000313" key="4">
    <source>
        <dbReference type="EMBL" id="QSQ23618.1"/>
    </source>
</evidence>
<evidence type="ECO:0000256" key="1">
    <source>
        <dbReference type="ARBA" id="ARBA00022679"/>
    </source>
</evidence>
<dbReference type="EMBL" id="CP071090">
    <property type="protein sequence ID" value="QSQ23618.1"/>
    <property type="molecule type" value="Genomic_DNA"/>
</dbReference>
<dbReference type="Gene3D" id="3.40.630.30">
    <property type="match status" value="1"/>
</dbReference>
<sequence>MPSRKTPSIHVLLGVLEALPPGQRLWVHGVGACLAPLLRGGDAVRVLRCGPGALERGDVALLRQGRKLVAQVVVSTRPWRTAPLLGGADAPGGVTLGRVVAVKRGRWVVPLPRPFRPALWMTQRTLAAVWARPGGRVVYRRVRDFFFSGWSRPFRRRLVGPLEVRLLRADDLDALLVFAGERLVVSTGFLRRQLRERWGLDASERRGAAAGAFDAEGRIRGFAWVDSYRQEALPLDGVWVRSLVVAPQARRMGVATRLLECLMAEARRQGEPRIQADVDDDNVASLHTFAGLGFRPAPPELTRRTNQAWDAAGRAKALVVLERELTP</sequence>
<dbReference type="RefSeq" id="WP_206725190.1">
    <property type="nucleotide sequence ID" value="NZ_CP071090.1"/>
</dbReference>
<keyword evidence="1" id="KW-0808">Transferase</keyword>
<dbReference type="PANTHER" id="PTHR43877">
    <property type="entry name" value="AMINOALKYLPHOSPHONATE N-ACETYLTRANSFERASE-RELATED-RELATED"/>
    <property type="match status" value="1"/>
</dbReference>
<dbReference type="CDD" id="cd04301">
    <property type="entry name" value="NAT_SF"/>
    <property type="match status" value="1"/>
</dbReference>
<dbReference type="InterPro" id="IPR050832">
    <property type="entry name" value="Bact_Acetyltransf"/>
</dbReference>
<accession>A0ABX7P2H0</accession>
<keyword evidence="2" id="KW-0012">Acyltransferase</keyword>
<evidence type="ECO:0000313" key="5">
    <source>
        <dbReference type="Proteomes" id="UP000662747"/>
    </source>
</evidence>
<feature type="domain" description="N-acetyltransferase" evidence="3">
    <location>
        <begin position="162"/>
        <end position="326"/>
    </location>
</feature>
<dbReference type="SUPFAM" id="SSF55729">
    <property type="entry name" value="Acyl-CoA N-acyltransferases (Nat)"/>
    <property type="match status" value="1"/>
</dbReference>
<name>A0ABX7P2H0_9BACT</name>
<dbReference type="Pfam" id="PF00583">
    <property type="entry name" value="Acetyltransf_1"/>
    <property type="match status" value="1"/>
</dbReference>
<dbReference type="InterPro" id="IPR016181">
    <property type="entry name" value="Acyl_CoA_acyltransferase"/>
</dbReference>
<evidence type="ECO:0000259" key="3">
    <source>
        <dbReference type="PROSITE" id="PS51186"/>
    </source>
</evidence>
<dbReference type="PROSITE" id="PS51186">
    <property type="entry name" value="GNAT"/>
    <property type="match status" value="1"/>
</dbReference>